<name>A0A1F8F7F8_9BACT</name>
<dbReference type="Proteomes" id="UP000178908">
    <property type="component" value="Unassembled WGS sequence"/>
</dbReference>
<protein>
    <submittedName>
        <fullName evidence="1">Uncharacterized protein</fullName>
    </submittedName>
</protein>
<evidence type="ECO:0000313" key="2">
    <source>
        <dbReference type="Proteomes" id="UP000178908"/>
    </source>
</evidence>
<comment type="caution">
    <text evidence="1">The sequence shown here is derived from an EMBL/GenBank/DDBJ whole genome shotgun (WGS) entry which is preliminary data.</text>
</comment>
<dbReference type="AlphaFoldDB" id="A0A1F8F7F8"/>
<sequence length="82" mass="9455">MFVRKSKKLFRTQVEFELFRTVIDDELKCLSSPLALQLRGSIEEYVDFNLSDSIRIVPIKKSVLNISAMEVLANPPKFPILK</sequence>
<evidence type="ECO:0000313" key="1">
    <source>
        <dbReference type="EMBL" id="OGN09087.1"/>
    </source>
</evidence>
<organism evidence="1 2">
    <name type="scientific">Candidatus Yanofskybacteria bacterium RIFCSPHIGHO2_02_FULL_39_10</name>
    <dbReference type="NCBI Taxonomy" id="1802674"/>
    <lineage>
        <taxon>Bacteria</taxon>
        <taxon>Candidatus Yanofskyibacteriota</taxon>
    </lineage>
</organism>
<dbReference type="EMBL" id="MGJO01000032">
    <property type="protein sequence ID" value="OGN09087.1"/>
    <property type="molecule type" value="Genomic_DNA"/>
</dbReference>
<proteinExistence type="predicted"/>
<gene>
    <name evidence="1" type="ORF">A3C61_03845</name>
</gene>
<accession>A0A1F8F7F8</accession>
<reference evidence="1 2" key="1">
    <citation type="journal article" date="2016" name="Nat. Commun.">
        <title>Thousands of microbial genomes shed light on interconnected biogeochemical processes in an aquifer system.</title>
        <authorList>
            <person name="Anantharaman K."/>
            <person name="Brown C.T."/>
            <person name="Hug L.A."/>
            <person name="Sharon I."/>
            <person name="Castelle C.J."/>
            <person name="Probst A.J."/>
            <person name="Thomas B.C."/>
            <person name="Singh A."/>
            <person name="Wilkins M.J."/>
            <person name="Karaoz U."/>
            <person name="Brodie E.L."/>
            <person name="Williams K.H."/>
            <person name="Hubbard S.S."/>
            <person name="Banfield J.F."/>
        </authorList>
    </citation>
    <scope>NUCLEOTIDE SEQUENCE [LARGE SCALE GENOMIC DNA]</scope>
</reference>